<evidence type="ECO:0000313" key="2">
    <source>
        <dbReference type="Proteomes" id="UP001430193"/>
    </source>
</evidence>
<keyword evidence="2" id="KW-1185">Reference proteome</keyword>
<dbReference type="EMBL" id="JADIKF010000039">
    <property type="protein sequence ID" value="MBM7130199.1"/>
    <property type="molecule type" value="Genomic_DNA"/>
</dbReference>
<comment type="caution">
    <text evidence="1">The sequence shown here is derived from an EMBL/GenBank/DDBJ whole genome shotgun (WGS) entry which is preliminary data.</text>
</comment>
<accession>A0ABS2KGH6</accession>
<evidence type="ECO:0000313" key="1">
    <source>
        <dbReference type="EMBL" id="MBM7130199.1"/>
    </source>
</evidence>
<organism evidence="1 2">
    <name type="scientific">Dyella mobilis</name>
    <dbReference type="NCBI Taxonomy" id="1849582"/>
    <lineage>
        <taxon>Bacteria</taxon>
        <taxon>Pseudomonadati</taxon>
        <taxon>Pseudomonadota</taxon>
        <taxon>Gammaproteobacteria</taxon>
        <taxon>Lysobacterales</taxon>
        <taxon>Rhodanobacteraceae</taxon>
        <taxon>Dyella</taxon>
    </lineage>
</organism>
<dbReference type="Proteomes" id="UP001430193">
    <property type="component" value="Unassembled WGS sequence"/>
</dbReference>
<gene>
    <name evidence="1" type="ORF">ISS99_11720</name>
</gene>
<proteinExistence type="predicted"/>
<protein>
    <submittedName>
        <fullName evidence="1">Uncharacterized protein</fullName>
    </submittedName>
</protein>
<reference evidence="1" key="1">
    <citation type="submission" date="2020-10" db="EMBL/GenBank/DDBJ databases">
        <title>Phylogeny of dyella-like bacteria.</title>
        <authorList>
            <person name="Fu J."/>
        </authorList>
    </citation>
    <scope>NUCLEOTIDE SEQUENCE</scope>
    <source>
        <strain evidence="1">DHON07</strain>
    </source>
</reference>
<name>A0ABS2KGH6_9GAMM</name>
<dbReference type="RefSeq" id="WP_204631803.1">
    <property type="nucleotide sequence ID" value="NZ_BSOC01000002.1"/>
</dbReference>
<sequence length="100" mass="11698">MAAANRPMRMLARKLLPKRNGYLFTFVSQEDKKLATSDLMEPTNTRLFFLDWSKTVNRRLEASAKAPLRLQRVHLLNPLLRHQTPARRLAHHDLDRLTPI</sequence>